<organism evidence="2 3">
    <name type="scientific">Halalkalibacillus sediminis</name>
    <dbReference type="NCBI Taxonomy" id="2018042"/>
    <lineage>
        <taxon>Bacteria</taxon>
        <taxon>Bacillati</taxon>
        <taxon>Bacillota</taxon>
        <taxon>Bacilli</taxon>
        <taxon>Bacillales</taxon>
        <taxon>Bacillaceae</taxon>
        <taxon>Halalkalibacillus</taxon>
    </lineage>
</organism>
<accession>A0A2I0QUU6</accession>
<feature type="transmembrane region" description="Helical" evidence="1">
    <location>
        <begin position="14"/>
        <end position="36"/>
    </location>
</feature>
<dbReference type="RefSeq" id="WP_101331728.1">
    <property type="nucleotide sequence ID" value="NZ_PJNH01000002.1"/>
</dbReference>
<keyword evidence="1" id="KW-0812">Transmembrane</keyword>
<keyword evidence="1" id="KW-1133">Transmembrane helix</keyword>
<keyword evidence="3" id="KW-1185">Reference proteome</keyword>
<comment type="caution">
    <text evidence="2">The sequence shown here is derived from an EMBL/GenBank/DDBJ whole genome shotgun (WGS) entry which is preliminary data.</text>
</comment>
<protein>
    <submittedName>
        <fullName evidence="2">Uncharacterized protein</fullName>
    </submittedName>
</protein>
<dbReference type="AlphaFoldDB" id="A0A2I0QUU6"/>
<sequence>MMEFLYFPEDKTEYLPAILMLILFTVIAFIAMRFIIKASNNEKKKFEEQFPGAKREEQQIDKSSS</sequence>
<evidence type="ECO:0000256" key="1">
    <source>
        <dbReference type="SAM" id="Phobius"/>
    </source>
</evidence>
<dbReference type="EMBL" id="PJNH01000002">
    <property type="protein sequence ID" value="PKR78122.1"/>
    <property type="molecule type" value="Genomic_DNA"/>
</dbReference>
<dbReference type="OrthoDB" id="2390218at2"/>
<reference evidence="2 3" key="1">
    <citation type="submission" date="2017-06" db="EMBL/GenBank/DDBJ databases">
        <title>the draft geome sequence of Illustriluteabacillus marina B3227.</title>
        <authorList>
            <person name="He R.-H."/>
            <person name="Du Z.-J."/>
        </authorList>
    </citation>
    <scope>NUCLEOTIDE SEQUENCE [LARGE SCALE GENOMIC DNA]</scope>
    <source>
        <strain evidence="2 3">B3227</strain>
    </source>
</reference>
<proteinExistence type="predicted"/>
<evidence type="ECO:0000313" key="2">
    <source>
        <dbReference type="EMBL" id="PKR78122.1"/>
    </source>
</evidence>
<gene>
    <name evidence="2" type="ORF">CEY16_09410</name>
</gene>
<evidence type="ECO:0000313" key="3">
    <source>
        <dbReference type="Proteomes" id="UP000243524"/>
    </source>
</evidence>
<name>A0A2I0QUU6_9BACI</name>
<keyword evidence="1" id="KW-0472">Membrane</keyword>
<dbReference type="Proteomes" id="UP000243524">
    <property type="component" value="Unassembled WGS sequence"/>
</dbReference>